<evidence type="ECO:0000313" key="1">
    <source>
        <dbReference type="EMBL" id="KAK9710922.1"/>
    </source>
</evidence>
<name>A0AAW1K109_POPJA</name>
<reference evidence="1 2" key="1">
    <citation type="journal article" date="2024" name="BMC Genomics">
        <title>De novo assembly and annotation of Popillia japonica's genome with initial clues to its potential as an invasive pest.</title>
        <authorList>
            <person name="Cucini C."/>
            <person name="Boschi S."/>
            <person name="Funari R."/>
            <person name="Cardaioli E."/>
            <person name="Iannotti N."/>
            <person name="Marturano G."/>
            <person name="Paoli F."/>
            <person name="Bruttini M."/>
            <person name="Carapelli A."/>
            <person name="Frati F."/>
            <person name="Nardi F."/>
        </authorList>
    </citation>
    <scope>NUCLEOTIDE SEQUENCE [LARGE SCALE GENOMIC DNA]</scope>
    <source>
        <strain evidence="1">DMR45628</strain>
    </source>
</reference>
<sequence length="180" mass="20424">MLENVVRKEDCGGVVDFWARRRRRRHDLQSNTFTFTVQIHSLVQYRLRSVTIASASIRAESAQEEMFHISLRPTQSHRASGESVCHHRTLSGLVESFAVQDYNTCHLRLTQGHGQKKDDLFGCLNMNSIHLRLTQGHGQKKDDLFGCLNMNSIHKCANSHILTSNISHLISSRINSPTST</sequence>
<dbReference type="Proteomes" id="UP001458880">
    <property type="component" value="Unassembled WGS sequence"/>
</dbReference>
<evidence type="ECO:0000313" key="2">
    <source>
        <dbReference type="Proteomes" id="UP001458880"/>
    </source>
</evidence>
<comment type="caution">
    <text evidence="1">The sequence shown here is derived from an EMBL/GenBank/DDBJ whole genome shotgun (WGS) entry which is preliminary data.</text>
</comment>
<accession>A0AAW1K109</accession>
<protein>
    <submittedName>
        <fullName evidence="1">Uncharacterized protein</fullName>
    </submittedName>
</protein>
<keyword evidence="2" id="KW-1185">Reference proteome</keyword>
<organism evidence="1 2">
    <name type="scientific">Popillia japonica</name>
    <name type="common">Japanese beetle</name>
    <dbReference type="NCBI Taxonomy" id="7064"/>
    <lineage>
        <taxon>Eukaryota</taxon>
        <taxon>Metazoa</taxon>
        <taxon>Ecdysozoa</taxon>
        <taxon>Arthropoda</taxon>
        <taxon>Hexapoda</taxon>
        <taxon>Insecta</taxon>
        <taxon>Pterygota</taxon>
        <taxon>Neoptera</taxon>
        <taxon>Endopterygota</taxon>
        <taxon>Coleoptera</taxon>
        <taxon>Polyphaga</taxon>
        <taxon>Scarabaeiformia</taxon>
        <taxon>Scarabaeidae</taxon>
        <taxon>Rutelinae</taxon>
        <taxon>Popillia</taxon>
    </lineage>
</organism>
<gene>
    <name evidence="1" type="ORF">QE152_g25759</name>
</gene>
<dbReference type="AlphaFoldDB" id="A0AAW1K109"/>
<proteinExistence type="predicted"/>
<dbReference type="EMBL" id="JASPKY010000287">
    <property type="protein sequence ID" value="KAK9710922.1"/>
    <property type="molecule type" value="Genomic_DNA"/>
</dbReference>